<sequence length="224" mass="23150">MGGPPSPPGPRSRNPWPIIIGLGAIAGVLIIGVIITAGIVLLSGEDDPTAEPGPLTVTATPSTSPDPSATDPAAGGLAAELFQGDWKFKLGDVSMNATYGASQDYPDCGPIASAALDRKGCRYAAMGIHDAENGKVRMLRIVYVFGSEADATAAAESVKETDFDLPTGSLIEDDVIGKWVAKDSSKAVVVGFVTAQKGVSEKRVDDYLHYGTADIAGALIFMDL</sequence>
<gene>
    <name evidence="3" type="ORF">BJ988_004695</name>
</gene>
<dbReference type="RefSeq" id="WP_179660276.1">
    <property type="nucleotide sequence ID" value="NZ_JACBZR010000001.1"/>
</dbReference>
<proteinExistence type="predicted"/>
<feature type="compositionally biased region" description="Low complexity" evidence="1">
    <location>
        <begin position="58"/>
        <end position="74"/>
    </location>
</feature>
<keyword evidence="2" id="KW-0472">Membrane</keyword>
<protein>
    <submittedName>
        <fullName evidence="3">Uncharacterized protein</fullName>
    </submittedName>
</protein>
<organism evidence="3 4">
    <name type="scientific">Nocardioides panzhihuensis</name>
    <dbReference type="NCBI Taxonomy" id="860243"/>
    <lineage>
        <taxon>Bacteria</taxon>
        <taxon>Bacillati</taxon>
        <taxon>Actinomycetota</taxon>
        <taxon>Actinomycetes</taxon>
        <taxon>Propionibacteriales</taxon>
        <taxon>Nocardioidaceae</taxon>
        <taxon>Nocardioides</taxon>
    </lineage>
</organism>
<name>A0A7Z0IUK5_9ACTN</name>
<keyword evidence="2" id="KW-0812">Transmembrane</keyword>
<dbReference type="AlphaFoldDB" id="A0A7Z0IUK5"/>
<evidence type="ECO:0000256" key="1">
    <source>
        <dbReference type="SAM" id="MobiDB-lite"/>
    </source>
</evidence>
<dbReference type="EMBL" id="JACBZR010000001">
    <property type="protein sequence ID" value="NYI80047.1"/>
    <property type="molecule type" value="Genomic_DNA"/>
</dbReference>
<feature type="transmembrane region" description="Helical" evidence="2">
    <location>
        <begin position="16"/>
        <end position="42"/>
    </location>
</feature>
<keyword evidence="4" id="KW-1185">Reference proteome</keyword>
<feature type="region of interest" description="Disordered" evidence="1">
    <location>
        <begin position="51"/>
        <end position="74"/>
    </location>
</feature>
<evidence type="ECO:0000256" key="2">
    <source>
        <dbReference type="SAM" id="Phobius"/>
    </source>
</evidence>
<reference evidence="3 4" key="1">
    <citation type="submission" date="2020-07" db="EMBL/GenBank/DDBJ databases">
        <title>Sequencing the genomes of 1000 actinobacteria strains.</title>
        <authorList>
            <person name="Klenk H.-P."/>
        </authorList>
    </citation>
    <scope>NUCLEOTIDE SEQUENCE [LARGE SCALE GENOMIC DNA]</scope>
    <source>
        <strain evidence="3 4">DSM 26487</strain>
    </source>
</reference>
<evidence type="ECO:0000313" key="3">
    <source>
        <dbReference type="EMBL" id="NYI80047.1"/>
    </source>
</evidence>
<evidence type="ECO:0000313" key="4">
    <source>
        <dbReference type="Proteomes" id="UP000564496"/>
    </source>
</evidence>
<accession>A0A7Z0IUK5</accession>
<dbReference type="Proteomes" id="UP000564496">
    <property type="component" value="Unassembled WGS sequence"/>
</dbReference>
<keyword evidence="2" id="KW-1133">Transmembrane helix</keyword>
<comment type="caution">
    <text evidence="3">The sequence shown here is derived from an EMBL/GenBank/DDBJ whole genome shotgun (WGS) entry which is preliminary data.</text>
</comment>